<feature type="transmembrane region" description="Helical" evidence="8">
    <location>
        <begin position="189"/>
        <end position="215"/>
    </location>
</feature>
<dbReference type="EMBL" id="SDKK01000009">
    <property type="protein sequence ID" value="TYC58463.1"/>
    <property type="molecule type" value="Genomic_DNA"/>
</dbReference>
<comment type="caution">
    <text evidence="9">The sequence shown here is derived from an EMBL/GenBank/DDBJ whole genome shotgun (WGS) entry which is preliminary data.</text>
</comment>
<dbReference type="InterPro" id="IPR002781">
    <property type="entry name" value="TM_pro_TauE-like"/>
</dbReference>
<keyword evidence="4 8" id="KW-1003">Cell membrane</keyword>
<keyword evidence="3" id="KW-0813">Transport</keyword>
<evidence type="ECO:0000256" key="7">
    <source>
        <dbReference type="ARBA" id="ARBA00023136"/>
    </source>
</evidence>
<keyword evidence="7 8" id="KW-0472">Membrane</keyword>
<dbReference type="Pfam" id="PF01925">
    <property type="entry name" value="TauE"/>
    <property type="match status" value="1"/>
</dbReference>
<evidence type="ECO:0000256" key="1">
    <source>
        <dbReference type="ARBA" id="ARBA00004651"/>
    </source>
</evidence>
<proteinExistence type="inferred from homology"/>
<feature type="transmembrane region" description="Helical" evidence="8">
    <location>
        <begin position="235"/>
        <end position="253"/>
    </location>
</feature>
<dbReference type="OrthoDB" id="554695at2"/>
<comment type="subcellular location">
    <subcellularLocation>
        <location evidence="1 8">Cell membrane</location>
        <topology evidence="1 8">Multi-pass membrane protein</topology>
    </subcellularLocation>
</comment>
<comment type="similarity">
    <text evidence="2 8">Belongs to the 4-toluene sulfonate uptake permease (TSUP) (TC 2.A.102) family.</text>
</comment>
<dbReference type="RefSeq" id="WP_148579163.1">
    <property type="nucleotide sequence ID" value="NZ_SDKK01000009.1"/>
</dbReference>
<evidence type="ECO:0000256" key="5">
    <source>
        <dbReference type="ARBA" id="ARBA00022692"/>
    </source>
</evidence>
<dbReference type="PANTHER" id="PTHR30269:SF0">
    <property type="entry name" value="MEMBRANE TRANSPORTER PROTEIN YFCA-RELATED"/>
    <property type="match status" value="1"/>
</dbReference>
<evidence type="ECO:0000256" key="3">
    <source>
        <dbReference type="ARBA" id="ARBA00022448"/>
    </source>
</evidence>
<evidence type="ECO:0000256" key="6">
    <source>
        <dbReference type="ARBA" id="ARBA00022989"/>
    </source>
</evidence>
<dbReference type="InterPro" id="IPR052017">
    <property type="entry name" value="TSUP"/>
</dbReference>
<gene>
    <name evidence="9" type="ORF">ETQ85_11310</name>
</gene>
<protein>
    <recommendedName>
        <fullName evidence="8">Probable membrane transporter protein</fullName>
    </recommendedName>
</protein>
<keyword evidence="10" id="KW-1185">Reference proteome</keyword>
<keyword evidence="5 8" id="KW-0812">Transmembrane</keyword>
<feature type="transmembrane region" description="Helical" evidence="8">
    <location>
        <begin position="100"/>
        <end position="118"/>
    </location>
</feature>
<accession>A0A6C2CXZ3</accession>
<keyword evidence="6 8" id="KW-1133">Transmembrane helix</keyword>
<reference evidence="9 10" key="1">
    <citation type="submission" date="2019-01" db="EMBL/GenBank/DDBJ databases">
        <title>Zoogloea oleivorans genome sequencing and assembly.</title>
        <authorList>
            <person name="Tancsics A."/>
            <person name="Farkas M."/>
            <person name="Kriszt B."/>
            <person name="Maroti G."/>
            <person name="Horvath B."/>
        </authorList>
    </citation>
    <scope>NUCLEOTIDE SEQUENCE [LARGE SCALE GENOMIC DNA]</scope>
    <source>
        <strain evidence="9 10">Buc</strain>
    </source>
</reference>
<evidence type="ECO:0000313" key="9">
    <source>
        <dbReference type="EMBL" id="TYC58463.1"/>
    </source>
</evidence>
<dbReference type="GO" id="GO:0005886">
    <property type="term" value="C:plasma membrane"/>
    <property type="evidence" value="ECO:0007669"/>
    <property type="project" value="UniProtKB-SubCell"/>
</dbReference>
<feature type="transmembrane region" description="Helical" evidence="8">
    <location>
        <begin position="74"/>
        <end position="94"/>
    </location>
</feature>
<evidence type="ECO:0000256" key="2">
    <source>
        <dbReference type="ARBA" id="ARBA00009142"/>
    </source>
</evidence>
<evidence type="ECO:0000256" key="4">
    <source>
        <dbReference type="ARBA" id="ARBA00022475"/>
    </source>
</evidence>
<dbReference type="Proteomes" id="UP000389128">
    <property type="component" value="Unassembled WGS sequence"/>
</dbReference>
<evidence type="ECO:0000256" key="8">
    <source>
        <dbReference type="RuleBase" id="RU363041"/>
    </source>
</evidence>
<name>A0A6C2CXZ3_9RHOO</name>
<dbReference type="AlphaFoldDB" id="A0A6C2CXZ3"/>
<dbReference type="PANTHER" id="PTHR30269">
    <property type="entry name" value="TRANSMEMBRANE PROTEIN YFCA"/>
    <property type="match status" value="1"/>
</dbReference>
<sequence length="254" mass="26924">MDLPLLLLALGAFCAGLVDAVVGGGGLIQIPMLFSAYPQALPATLFGTNKLASVFGTTSAAIQYGRRLAIPWRAAAPAAGTAALGSWLGAQAVVLFPPAALRPLILMLLILVAIYTFVRKDFGVIHQRLSDPSRELRLAILIGALIGFYDGFFGPGTGSFLIFLFIRFLGMDFLHASVSAKIVNVSTNLAALAVFVFHGQVLWQVAALMACCNLLGSRVGAALALRHGAVFIRKAFLVVVVVLILCFSVDTFLY</sequence>
<evidence type="ECO:0000313" key="10">
    <source>
        <dbReference type="Proteomes" id="UP000389128"/>
    </source>
</evidence>
<feature type="transmembrane region" description="Helical" evidence="8">
    <location>
        <begin position="138"/>
        <end position="169"/>
    </location>
</feature>
<organism evidence="9 10">
    <name type="scientific">Zoogloea oleivorans</name>
    <dbReference type="NCBI Taxonomy" id="1552750"/>
    <lineage>
        <taxon>Bacteria</taxon>
        <taxon>Pseudomonadati</taxon>
        <taxon>Pseudomonadota</taxon>
        <taxon>Betaproteobacteria</taxon>
        <taxon>Rhodocyclales</taxon>
        <taxon>Zoogloeaceae</taxon>
        <taxon>Zoogloea</taxon>
    </lineage>
</organism>